<dbReference type="Pfam" id="PF00496">
    <property type="entry name" value="SBP_bac_5"/>
    <property type="match status" value="1"/>
</dbReference>
<dbReference type="Gene3D" id="3.90.76.10">
    <property type="entry name" value="Dipeptide-binding Protein, Domain 1"/>
    <property type="match status" value="1"/>
</dbReference>
<dbReference type="CDD" id="cd08512">
    <property type="entry name" value="PBP2_NikA_DppA_OppA_like_7"/>
    <property type="match status" value="1"/>
</dbReference>
<evidence type="ECO:0000256" key="1">
    <source>
        <dbReference type="ARBA" id="ARBA00004418"/>
    </source>
</evidence>
<name>A0A8J7SSN2_9RHOB</name>
<dbReference type="EMBL" id="JAESVP010000004">
    <property type="protein sequence ID" value="MBL4928506.1"/>
    <property type="molecule type" value="Genomic_DNA"/>
</dbReference>
<evidence type="ECO:0000256" key="2">
    <source>
        <dbReference type="ARBA" id="ARBA00005695"/>
    </source>
</evidence>
<comment type="caution">
    <text evidence="5">The sequence shown here is derived from an EMBL/GenBank/DDBJ whole genome shotgun (WGS) entry which is preliminary data.</text>
</comment>
<feature type="chain" id="PRO_5035282275" evidence="3">
    <location>
        <begin position="29"/>
        <end position="534"/>
    </location>
</feature>
<evidence type="ECO:0000259" key="4">
    <source>
        <dbReference type="Pfam" id="PF00496"/>
    </source>
</evidence>
<dbReference type="Gene3D" id="3.10.105.10">
    <property type="entry name" value="Dipeptide-binding Protein, Domain 3"/>
    <property type="match status" value="1"/>
</dbReference>
<reference evidence="5" key="1">
    <citation type="submission" date="2021-01" db="EMBL/GenBank/DDBJ databases">
        <title>Genome seq and assembly of Tabrizicola sp. KVB23.</title>
        <authorList>
            <person name="Chhetri G."/>
        </authorList>
    </citation>
    <scope>NUCLEOTIDE SEQUENCE</scope>
    <source>
        <strain evidence="5">KVB23</strain>
    </source>
</reference>
<evidence type="ECO:0000313" key="5">
    <source>
        <dbReference type="EMBL" id="MBL4928506.1"/>
    </source>
</evidence>
<feature type="domain" description="Solute-binding protein family 5" evidence="4">
    <location>
        <begin position="79"/>
        <end position="442"/>
    </location>
</feature>
<dbReference type="RefSeq" id="WP_202660389.1">
    <property type="nucleotide sequence ID" value="NZ_JAESVP010000004.1"/>
</dbReference>
<dbReference type="SUPFAM" id="SSF53850">
    <property type="entry name" value="Periplasmic binding protein-like II"/>
    <property type="match status" value="1"/>
</dbReference>
<dbReference type="InterPro" id="IPR000914">
    <property type="entry name" value="SBP_5_dom"/>
</dbReference>
<dbReference type="InterPro" id="IPR030678">
    <property type="entry name" value="Peptide/Ni-bd"/>
</dbReference>
<dbReference type="InterPro" id="IPR039424">
    <property type="entry name" value="SBP_5"/>
</dbReference>
<dbReference type="PIRSF" id="PIRSF002741">
    <property type="entry name" value="MppA"/>
    <property type="match status" value="1"/>
</dbReference>
<keyword evidence="3" id="KW-0732">Signal</keyword>
<dbReference type="PANTHER" id="PTHR30290">
    <property type="entry name" value="PERIPLASMIC BINDING COMPONENT OF ABC TRANSPORTER"/>
    <property type="match status" value="1"/>
</dbReference>
<sequence length="534" mass="57886">MSFEPALRRVGAAAMAALLLGAAPTALLAETPADTLVIADAIDDIVSLDPAEAYEFSGLDVVNNLYNGLIELDPTKPGELVPGLAESWTVSEDGLTYSFKIKAGLMFASGNPVTADDAAYSLQRVVKLDKTPAFILNQFGWTKDNVDQMVTASGDTLTLKTDKKYAPTFLYNCLTAGVASIVDKKLLEENATDGDMGYAYLATGTASAGTGAYVLKSYKPKEGYLLEANANAAVFKPVLAKVLMRHVPEAATERLMLEKGDIDISRELTPVDVEGMAGNAEVKIQQDVGGQIFYLSFNQKNENYKNEKFLDAMRWSIDYQGMADTILKGAMVPHQAFLPKGYLGALEDLPYKLDVEKAKGLLAESGIKDPTITLDVRNASDRMEMAQSIQNTFGQVGIKVELNIGDGAEQLKRYRARQHDGTLQSWGPDYPDPQTNAGSFAWNNDNTDEAKVGTLAWRNAYDPGPLNAAVDAAVQEGDAAKRKAMYEEMQKTHRETSPFIVMFQIGYQTGTLANLSGFYTGGATDSAAYWTVTK</sequence>
<dbReference type="GO" id="GO:1904680">
    <property type="term" value="F:peptide transmembrane transporter activity"/>
    <property type="evidence" value="ECO:0007669"/>
    <property type="project" value="TreeGrafter"/>
</dbReference>
<protein>
    <submittedName>
        <fullName evidence="5">ABC transporter substrate-binding protein</fullName>
    </submittedName>
</protein>
<dbReference type="Gene3D" id="3.40.190.10">
    <property type="entry name" value="Periplasmic binding protein-like II"/>
    <property type="match status" value="1"/>
</dbReference>
<dbReference type="GO" id="GO:0043190">
    <property type="term" value="C:ATP-binding cassette (ABC) transporter complex"/>
    <property type="evidence" value="ECO:0007669"/>
    <property type="project" value="InterPro"/>
</dbReference>
<gene>
    <name evidence="5" type="ORF">JI744_10360</name>
</gene>
<keyword evidence="6" id="KW-1185">Reference proteome</keyword>
<evidence type="ECO:0000256" key="3">
    <source>
        <dbReference type="SAM" id="SignalP"/>
    </source>
</evidence>
<proteinExistence type="inferred from homology"/>
<comment type="subcellular location">
    <subcellularLocation>
        <location evidence="1">Periplasm</location>
    </subcellularLocation>
</comment>
<feature type="signal peptide" evidence="3">
    <location>
        <begin position="1"/>
        <end position="28"/>
    </location>
</feature>
<accession>A0A8J7SSN2</accession>
<dbReference type="PANTHER" id="PTHR30290:SF34">
    <property type="entry name" value="ABC TRANSPORTER, PERIPLASMIC OLIGO-PEPTIDE BINDING PROTEIN, PUTATIVE-RELATED"/>
    <property type="match status" value="1"/>
</dbReference>
<evidence type="ECO:0000313" key="6">
    <source>
        <dbReference type="Proteomes" id="UP000619033"/>
    </source>
</evidence>
<comment type="similarity">
    <text evidence="2">Belongs to the bacterial solute-binding protein 5 family.</text>
</comment>
<organism evidence="5 6">
    <name type="scientific">Fuscibacter oryzae</name>
    <dbReference type="NCBI Taxonomy" id="2803939"/>
    <lineage>
        <taxon>Bacteria</taxon>
        <taxon>Pseudomonadati</taxon>
        <taxon>Pseudomonadota</taxon>
        <taxon>Alphaproteobacteria</taxon>
        <taxon>Rhodobacterales</taxon>
        <taxon>Paracoccaceae</taxon>
        <taxon>Fuscibacter</taxon>
    </lineage>
</organism>
<dbReference type="GO" id="GO:0015833">
    <property type="term" value="P:peptide transport"/>
    <property type="evidence" value="ECO:0007669"/>
    <property type="project" value="TreeGrafter"/>
</dbReference>
<dbReference type="GO" id="GO:0030288">
    <property type="term" value="C:outer membrane-bounded periplasmic space"/>
    <property type="evidence" value="ECO:0007669"/>
    <property type="project" value="UniProtKB-ARBA"/>
</dbReference>
<dbReference type="AlphaFoldDB" id="A0A8J7SSN2"/>
<dbReference type="Proteomes" id="UP000619033">
    <property type="component" value="Unassembled WGS sequence"/>
</dbReference>